<dbReference type="InterPro" id="IPR045993">
    <property type="entry name" value="DUF5949"/>
</dbReference>
<feature type="compositionally biased region" description="Polar residues" evidence="1">
    <location>
        <begin position="14"/>
        <end position="28"/>
    </location>
</feature>
<accession>A0ABT2CQL6</accession>
<gene>
    <name evidence="2" type="ORF">NX801_25650</name>
</gene>
<name>A0ABT2CQL6_9ACTN</name>
<dbReference type="EMBL" id="JANUGQ010000029">
    <property type="protein sequence ID" value="MCS0638971.1"/>
    <property type="molecule type" value="Genomic_DNA"/>
</dbReference>
<proteinExistence type="predicted"/>
<evidence type="ECO:0000313" key="2">
    <source>
        <dbReference type="EMBL" id="MCS0638971.1"/>
    </source>
</evidence>
<dbReference type="RefSeq" id="WP_258790285.1">
    <property type="nucleotide sequence ID" value="NZ_JANUGQ010000029.1"/>
</dbReference>
<evidence type="ECO:0000256" key="1">
    <source>
        <dbReference type="SAM" id="MobiDB-lite"/>
    </source>
</evidence>
<feature type="region of interest" description="Disordered" evidence="1">
    <location>
        <begin position="1"/>
        <end position="28"/>
    </location>
</feature>
<organism evidence="2 3">
    <name type="scientific">Streptomyces pyxinae</name>
    <dbReference type="NCBI Taxonomy" id="2970734"/>
    <lineage>
        <taxon>Bacteria</taxon>
        <taxon>Bacillati</taxon>
        <taxon>Actinomycetota</taxon>
        <taxon>Actinomycetes</taxon>
        <taxon>Kitasatosporales</taxon>
        <taxon>Streptomycetaceae</taxon>
        <taxon>Streptomyces</taxon>
    </lineage>
</organism>
<dbReference type="Pfam" id="PF19374">
    <property type="entry name" value="DUF5949"/>
    <property type="match status" value="1"/>
</dbReference>
<reference evidence="2" key="1">
    <citation type="submission" date="2022-08" db="EMBL/GenBank/DDBJ databases">
        <authorList>
            <person name="Somphong A."/>
            <person name="Phongsopitanun W."/>
        </authorList>
    </citation>
    <scope>NUCLEOTIDE SEQUENCE</scope>
    <source>
        <strain evidence="2">LP05-1</strain>
    </source>
</reference>
<keyword evidence="3" id="KW-1185">Reference proteome</keyword>
<comment type="caution">
    <text evidence="2">The sequence shown here is derived from an EMBL/GenBank/DDBJ whole genome shotgun (WGS) entry which is preliminary data.</text>
</comment>
<protein>
    <submittedName>
        <fullName evidence="2">DUF5949 family protein</fullName>
    </submittedName>
</protein>
<sequence length="181" mass="19253">MDEQTTIVPLVSGAMTSSSVESPGQQTSPVGTVSVMPFAGEPSPDEPGTPYLLVYSLGDGPDGPEATATAMRAMLRGAGLSLGERLTDLAEETRIASSLLVEAERAVLSLPFLRIQCPVPSDWERAAHESGSVYLICATRPWPEAAPGRPLAEERVRAFVGDRAMLAESAHARIPVRRVRT</sequence>
<evidence type="ECO:0000313" key="3">
    <source>
        <dbReference type="Proteomes" id="UP001431313"/>
    </source>
</evidence>
<dbReference type="Proteomes" id="UP001431313">
    <property type="component" value="Unassembled WGS sequence"/>
</dbReference>